<evidence type="ECO:0000256" key="2">
    <source>
        <dbReference type="ARBA" id="ARBA00022553"/>
    </source>
</evidence>
<feature type="transmembrane region" description="Helical" evidence="10">
    <location>
        <begin position="96"/>
        <end position="116"/>
    </location>
</feature>
<dbReference type="NCBIfam" id="TIGR01946">
    <property type="entry name" value="rnfD"/>
    <property type="match status" value="1"/>
</dbReference>
<feature type="transmembrane region" description="Helical" evidence="10">
    <location>
        <begin position="226"/>
        <end position="246"/>
    </location>
</feature>
<dbReference type="GO" id="GO:0055085">
    <property type="term" value="P:transmembrane transport"/>
    <property type="evidence" value="ECO:0007669"/>
    <property type="project" value="InterPro"/>
</dbReference>
<comment type="caution">
    <text evidence="11">The sequence shown here is derived from an EMBL/GenBank/DDBJ whole genome shotgun (WGS) entry which is preliminary data.</text>
</comment>
<dbReference type="AlphaFoldDB" id="A0A5C6D8Q3"/>
<keyword evidence="7 10" id="KW-0249">Electron transport</keyword>
<comment type="subcellular location">
    <subcellularLocation>
        <location evidence="10">Cell membrane</location>
        <topology evidence="10">Multi-pass membrane protein</topology>
    </subcellularLocation>
</comment>
<dbReference type="GO" id="GO:0022900">
    <property type="term" value="P:electron transport chain"/>
    <property type="evidence" value="ECO:0007669"/>
    <property type="project" value="UniProtKB-UniRule"/>
</dbReference>
<protein>
    <recommendedName>
        <fullName evidence="10">Ion-translocating oxidoreductase complex subunit D</fullName>
        <ecNumber evidence="10">7.-.-.-</ecNumber>
    </recommendedName>
    <alternativeName>
        <fullName evidence="10">Rnf electron transport complex subunit D</fullName>
    </alternativeName>
</protein>
<evidence type="ECO:0000256" key="8">
    <source>
        <dbReference type="ARBA" id="ARBA00022989"/>
    </source>
</evidence>
<sequence>MTQLAKTLTIRSSPHIRANSGVDTIMFNVVLAMLPVCAYAVYVFGMAALLVLVTATLTCVLTEHVLCRINGKPTTIGDWSVTITGILYGLTLPPSLPLWIVIAGGVIAVGVGKYLFGGLGYNTFNPALVGRAVLQAAFPAAMTTWPDAPLNRFGSLPSSTLAIPLTKPVYDGVSGATPLSDWKFNGDAADTSDLFLGTISGSTGETCALLILIGGAYLAARKMMNWQIPAAILVTVAVFSGVLSLIDSDQFAGPSFMLFSGGLMLGAVFMATDMVGSPITHLGSILYGILIGVLVVLIRVWGGMPEGVMYAILIGNAVTPQIDNWIQPRVYGSVKKRPAS</sequence>
<dbReference type="HAMAP" id="MF_00462">
    <property type="entry name" value="RsxD_RnfD"/>
    <property type="match status" value="1"/>
</dbReference>
<evidence type="ECO:0000313" key="12">
    <source>
        <dbReference type="Proteomes" id="UP000319143"/>
    </source>
</evidence>
<keyword evidence="9 10" id="KW-0472">Membrane</keyword>
<dbReference type="EMBL" id="SJPV01000016">
    <property type="protein sequence ID" value="TWU31576.1"/>
    <property type="molecule type" value="Genomic_DNA"/>
</dbReference>
<keyword evidence="5 10" id="KW-0812">Transmembrane</keyword>
<name>A0A5C6D8Q3_9BACT</name>
<evidence type="ECO:0000256" key="4">
    <source>
        <dbReference type="ARBA" id="ARBA00022643"/>
    </source>
</evidence>
<keyword evidence="6 10" id="KW-1278">Translocase</keyword>
<dbReference type="OrthoDB" id="9776359at2"/>
<comment type="similarity">
    <text evidence="10">Belongs to the NqrB/RnfD family.</text>
</comment>
<evidence type="ECO:0000256" key="5">
    <source>
        <dbReference type="ARBA" id="ARBA00022692"/>
    </source>
</evidence>
<evidence type="ECO:0000256" key="10">
    <source>
        <dbReference type="HAMAP-Rule" id="MF_00462"/>
    </source>
</evidence>
<dbReference type="Proteomes" id="UP000319143">
    <property type="component" value="Unassembled WGS sequence"/>
</dbReference>
<gene>
    <name evidence="10 11" type="primary">rnfD</name>
    <name evidence="11" type="ORF">Poly41_61330</name>
</gene>
<feature type="transmembrane region" description="Helical" evidence="10">
    <location>
        <begin position="128"/>
        <end position="145"/>
    </location>
</feature>
<evidence type="ECO:0000256" key="9">
    <source>
        <dbReference type="ARBA" id="ARBA00023136"/>
    </source>
</evidence>
<keyword evidence="1 10" id="KW-0813">Transport</keyword>
<feature type="modified residue" description="FMN phosphoryl threonine" evidence="10">
    <location>
        <position position="177"/>
    </location>
</feature>
<keyword evidence="12" id="KW-1185">Reference proteome</keyword>
<dbReference type="RefSeq" id="WP_146530854.1">
    <property type="nucleotide sequence ID" value="NZ_SJPV01000016.1"/>
</dbReference>
<dbReference type="PANTHER" id="PTHR30578:SF0">
    <property type="entry name" value="ION-TRANSLOCATING OXIDOREDUCTASE COMPLEX SUBUNIT D"/>
    <property type="match status" value="1"/>
</dbReference>
<dbReference type="EC" id="7.-.-.-" evidence="10"/>
<proteinExistence type="inferred from homology"/>
<evidence type="ECO:0000256" key="6">
    <source>
        <dbReference type="ARBA" id="ARBA00022967"/>
    </source>
</evidence>
<feature type="transmembrane region" description="Helical" evidence="10">
    <location>
        <begin position="194"/>
        <end position="219"/>
    </location>
</feature>
<comment type="function">
    <text evidence="10">Part of a membrane-bound complex that couples electron transfer with translocation of ions across the membrane.</text>
</comment>
<dbReference type="GO" id="GO:0005886">
    <property type="term" value="C:plasma membrane"/>
    <property type="evidence" value="ECO:0007669"/>
    <property type="project" value="UniProtKB-SubCell"/>
</dbReference>
<evidence type="ECO:0000256" key="7">
    <source>
        <dbReference type="ARBA" id="ARBA00022982"/>
    </source>
</evidence>
<evidence type="ECO:0000313" key="11">
    <source>
        <dbReference type="EMBL" id="TWU31576.1"/>
    </source>
</evidence>
<accession>A0A5C6D8Q3</accession>
<feature type="transmembrane region" description="Helical" evidence="10">
    <location>
        <begin position="21"/>
        <end position="41"/>
    </location>
</feature>
<dbReference type="Pfam" id="PF03116">
    <property type="entry name" value="NQR2_RnfD_RnfE"/>
    <property type="match status" value="1"/>
</dbReference>
<keyword evidence="3 10" id="KW-0285">Flavoprotein</keyword>
<organism evidence="11 12">
    <name type="scientific">Novipirellula artificiosorum</name>
    <dbReference type="NCBI Taxonomy" id="2528016"/>
    <lineage>
        <taxon>Bacteria</taxon>
        <taxon>Pseudomonadati</taxon>
        <taxon>Planctomycetota</taxon>
        <taxon>Planctomycetia</taxon>
        <taxon>Pirellulales</taxon>
        <taxon>Pirellulaceae</taxon>
        <taxon>Novipirellula</taxon>
    </lineage>
</organism>
<evidence type="ECO:0000256" key="3">
    <source>
        <dbReference type="ARBA" id="ARBA00022630"/>
    </source>
</evidence>
<dbReference type="PANTHER" id="PTHR30578">
    <property type="entry name" value="ELECTRON TRANSPORT COMPLEX PROTEIN RNFD"/>
    <property type="match status" value="1"/>
</dbReference>
<keyword evidence="8 10" id="KW-1133">Transmembrane helix</keyword>
<keyword evidence="2 10" id="KW-0597">Phosphoprotein</keyword>
<dbReference type="InterPro" id="IPR011303">
    <property type="entry name" value="RnfD_bac"/>
</dbReference>
<evidence type="ECO:0000256" key="1">
    <source>
        <dbReference type="ARBA" id="ARBA00022448"/>
    </source>
</evidence>
<feature type="transmembrane region" description="Helical" evidence="10">
    <location>
        <begin position="252"/>
        <end position="272"/>
    </location>
</feature>
<reference evidence="11 12" key="1">
    <citation type="submission" date="2019-02" db="EMBL/GenBank/DDBJ databases">
        <title>Deep-cultivation of Planctomycetes and their phenomic and genomic characterization uncovers novel biology.</title>
        <authorList>
            <person name="Wiegand S."/>
            <person name="Jogler M."/>
            <person name="Boedeker C."/>
            <person name="Pinto D."/>
            <person name="Vollmers J."/>
            <person name="Rivas-Marin E."/>
            <person name="Kohn T."/>
            <person name="Peeters S.H."/>
            <person name="Heuer A."/>
            <person name="Rast P."/>
            <person name="Oberbeckmann S."/>
            <person name="Bunk B."/>
            <person name="Jeske O."/>
            <person name="Meyerdierks A."/>
            <person name="Storesund J.E."/>
            <person name="Kallscheuer N."/>
            <person name="Luecker S."/>
            <person name="Lage O.M."/>
            <person name="Pohl T."/>
            <person name="Merkel B.J."/>
            <person name="Hornburger P."/>
            <person name="Mueller R.-W."/>
            <person name="Bruemmer F."/>
            <person name="Labrenz M."/>
            <person name="Spormann A.M."/>
            <person name="Op Den Camp H."/>
            <person name="Overmann J."/>
            <person name="Amann R."/>
            <person name="Jetten M.S.M."/>
            <person name="Mascher T."/>
            <person name="Medema M.H."/>
            <person name="Devos D.P."/>
            <person name="Kaster A.-K."/>
            <person name="Ovreas L."/>
            <person name="Rohde M."/>
            <person name="Galperin M.Y."/>
            <person name="Jogler C."/>
        </authorList>
    </citation>
    <scope>NUCLEOTIDE SEQUENCE [LARGE SCALE GENOMIC DNA]</scope>
    <source>
        <strain evidence="11 12">Poly41</strain>
    </source>
</reference>
<comment type="cofactor">
    <cofactor evidence="10">
        <name>FMN</name>
        <dbReference type="ChEBI" id="CHEBI:58210"/>
    </cofactor>
</comment>
<dbReference type="InterPro" id="IPR004338">
    <property type="entry name" value="NqrB/RnfD"/>
</dbReference>
<keyword evidence="4 10" id="KW-0288">FMN</keyword>
<feature type="transmembrane region" description="Helical" evidence="10">
    <location>
        <begin position="284"/>
        <end position="302"/>
    </location>
</feature>
<comment type="subunit">
    <text evidence="10">The complex is composed of six subunits: RnfA, RnfB, RnfC, RnfD, RnfE and RnfG.</text>
</comment>
<keyword evidence="10" id="KW-1003">Cell membrane</keyword>